<feature type="compositionally biased region" description="Polar residues" evidence="1">
    <location>
        <begin position="143"/>
        <end position="166"/>
    </location>
</feature>
<sequence>MNSPVNVMMLHVLSETVVDGNSKTSEWLKNSYFPGDPRQNNGDSPTIYNTPEQRNKKQNEAKSSRLHLHRHRDRPLKKKECESFGKLDRYKRTALALQYSGLLQLSAGVFQLVRDSESIQEEINKLQEDTIEFSRRLIEQQHNRQTQSATTKQSGIEGSSVSGQDR</sequence>
<evidence type="ECO:0000313" key="2">
    <source>
        <dbReference type="EMBL" id="KAJ7387634.1"/>
    </source>
</evidence>
<feature type="compositionally biased region" description="Basic and acidic residues" evidence="1">
    <location>
        <begin position="53"/>
        <end position="63"/>
    </location>
</feature>
<dbReference type="Proteomes" id="UP001163046">
    <property type="component" value="Unassembled WGS sequence"/>
</dbReference>
<evidence type="ECO:0000313" key="3">
    <source>
        <dbReference type="Proteomes" id="UP001163046"/>
    </source>
</evidence>
<dbReference type="EMBL" id="MU825873">
    <property type="protein sequence ID" value="KAJ7387634.1"/>
    <property type="molecule type" value="Genomic_DNA"/>
</dbReference>
<protein>
    <submittedName>
        <fullName evidence="2">Uncharacterized protein</fullName>
    </submittedName>
</protein>
<keyword evidence="3" id="KW-1185">Reference proteome</keyword>
<dbReference type="AlphaFoldDB" id="A0A9W9ZUX9"/>
<reference evidence="2" key="1">
    <citation type="submission" date="2023-01" db="EMBL/GenBank/DDBJ databases">
        <title>Genome assembly of the deep-sea coral Lophelia pertusa.</title>
        <authorList>
            <person name="Herrera S."/>
            <person name="Cordes E."/>
        </authorList>
    </citation>
    <scope>NUCLEOTIDE SEQUENCE</scope>
    <source>
        <strain evidence="2">USNM1676648</strain>
        <tissue evidence="2">Polyp</tissue>
    </source>
</reference>
<gene>
    <name evidence="2" type="ORF">OS493_000969</name>
</gene>
<proteinExistence type="predicted"/>
<feature type="region of interest" description="Disordered" evidence="1">
    <location>
        <begin position="31"/>
        <end position="80"/>
    </location>
</feature>
<feature type="compositionally biased region" description="Polar residues" evidence="1">
    <location>
        <begin position="38"/>
        <end position="52"/>
    </location>
</feature>
<feature type="compositionally biased region" description="Basic residues" evidence="1">
    <location>
        <begin position="64"/>
        <end position="77"/>
    </location>
</feature>
<name>A0A9W9ZUX9_9CNID</name>
<organism evidence="2 3">
    <name type="scientific">Desmophyllum pertusum</name>
    <dbReference type="NCBI Taxonomy" id="174260"/>
    <lineage>
        <taxon>Eukaryota</taxon>
        <taxon>Metazoa</taxon>
        <taxon>Cnidaria</taxon>
        <taxon>Anthozoa</taxon>
        <taxon>Hexacorallia</taxon>
        <taxon>Scleractinia</taxon>
        <taxon>Caryophylliina</taxon>
        <taxon>Caryophylliidae</taxon>
        <taxon>Desmophyllum</taxon>
    </lineage>
</organism>
<feature type="region of interest" description="Disordered" evidence="1">
    <location>
        <begin position="140"/>
        <end position="166"/>
    </location>
</feature>
<accession>A0A9W9ZUX9</accession>
<evidence type="ECO:0000256" key="1">
    <source>
        <dbReference type="SAM" id="MobiDB-lite"/>
    </source>
</evidence>
<comment type="caution">
    <text evidence="2">The sequence shown here is derived from an EMBL/GenBank/DDBJ whole genome shotgun (WGS) entry which is preliminary data.</text>
</comment>